<name>A0A9W8QQ71_AKAMU</name>
<evidence type="ECO:0000313" key="3">
    <source>
        <dbReference type="Proteomes" id="UP001144673"/>
    </source>
</evidence>
<dbReference type="EMBL" id="JAJHUN010000001">
    <property type="protein sequence ID" value="KAJ4164721.1"/>
    <property type="molecule type" value="Genomic_DNA"/>
</dbReference>
<organism evidence="2 3">
    <name type="scientific">Akanthomyces muscarius</name>
    <name type="common">Entomopathogenic fungus</name>
    <name type="synonym">Lecanicillium muscarium</name>
    <dbReference type="NCBI Taxonomy" id="2231603"/>
    <lineage>
        <taxon>Eukaryota</taxon>
        <taxon>Fungi</taxon>
        <taxon>Dikarya</taxon>
        <taxon>Ascomycota</taxon>
        <taxon>Pezizomycotina</taxon>
        <taxon>Sordariomycetes</taxon>
        <taxon>Hypocreomycetidae</taxon>
        <taxon>Hypocreales</taxon>
        <taxon>Cordycipitaceae</taxon>
        <taxon>Akanthomyces</taxon>
    </lineage>
</organism>
<sequence>MHGPVRDIPCLACAKAAAVRGDGVCRGNLAKPNSARCEHCWATSKPCIPAAGVLLPLIRNVTEAIAAGNEGEIGAARSKLWNETKKHPNRVGDKHWRRRGRGRKPGASSQRYPGAPAAEEVKTQEASGSEQPSDKPAGLSKLARHLLDALAVGPTESRSTPEVIGEKAASVHGRISSDIKQELLEIGNEIYQTGTEKFEAVEGGGPMKTGDRLKDIGERLVYIASKLGAE</sequence>
<protein>
    <submittedName>
        <fullName evidence="2">Uncharacterized protein</fullName>
    </submittedName>
</protein>
<evidence type="ECO:0000313" key="2">
    <source>
        <dbReference type="EMBL" id="KAJ4164721.1"/>
    </source>
</evidence>
<proteinExistence type="predicted"/>
<dbReference type="KEGG" id="amus:LMH87_006383"/>
<reference evidence="2" key="1">
    <citation type="journal article" date="2023" name="Access Microbiol">
        <title>De-novo genome assembly for Akanthomyces muscarius, a biocontrol agent of insect agricultural pests.</title>
        <authorList>
            <person name="Erdos Z."/>
            <person name="Studholme D.J."/>
            <person name="Raymond B."/>
            <person name="Sharma M."/>
        </authorList>
    </citation>
    <scope>NUCLEOTIDE SEQUENCE</scope>
    <source>
        <strain evidence="2">Ve6</strain>
    </source>
</reference>
<feature type="region of interest" description="Disordered" evidence="1">
    <location>
        <begin position="78"/>
        <end position="137"/>
    </location>
</feature>
<dbReference type="GeneID" id="80893542"/>
<evidence type="ECO:0000256" key="1">
    <source>
        <dbReference type="SAM" id="MobiDB-lite"/>
    </source>
</evidence>
<dbReference type="AlphaFoldDB" id="A0A9W8QQ71"/>
<feature type="compositionally biased region" description="Basic residues" evidence="1">
    <location>
        <begin position="95"/>
        <end position="104"/>
    </location>
</feature>
<feature type="compositionally biased region" description="Basic and acidic residues" evidence="1">
    <location>
        <begin position="80"/>
        <end position="94"/>
    </location>
</feature>
<accession>A0A9W8QQ71</accession>
<keyword evidence="3" id="KW-1185">Reference proteome</keyword>
<gene>
    <name evidence="2" type="ORF">LMH87_006383</name>
</gene>
<dbReference type="RefSeq" id="XP_056059636.1">
    <property type="nucleotide sequence ID" value="XM_056204262.1"/>
</dbReference>
<dbReference type="Proteomes" id="UP001144673">
    <property type="component" value="Chromosome 1"/>
</dbReference>
<comment type="caution">
    <text evidence="2">The sequence shown here is derived from an EMBL/GenBank/DDBJ whole genome shotgun (WGS) entry which is preliminary data.</text>
</comment>